<name>A0ABC8KIK0_ERUVS</name>
<organism evidence="2 3">
    <name type="scientific">Eruca vesicaria subsp. sativa</name>
    <name type="common">Garden rocket</name>
    <name type="synonym">Eruca sativa</name>
    <dbReference type="NCBI Taxonomy" id="29727"/>
    <lineage>
        <taxon>Eukaryota</taxon>
        <taxon>Viridiplantae</taxon>
        <taxon>Streptophyta</taxon>
        <taxon>Embryophyta</taxon>
        <taxon>Tracheophyta</taxon>
        <taxon>Spermatophyta</taxon>
        <taxon>Magnoliopsida</taxon>
        <taxon>eudicotyledons</taxon>
        <taxon>Gunneridae</taxon>
        <taxon>Pentapetalae</taxon>
        <taxon>rosids</taxon>
        <taxon>malvids</taxon>
        <taxon>Brassicales</taxon>
        <taxon>Brassicaceae</taxon>
        <taxon>Brassiceae</taxon>
        <taxon>Eruca</taxon>
    </lineage>
</organism>
<protein>
    <submittedName>
        <fullName evidence="2">Uncharacterized protein</fullName>
    </submittedName>
</protein>
<evidence type="ECO:0000313" key="3">
    <source>
        <dbReference type="Proteomes" id="UP001642260"/>
    </source>
</evidence>
<reference evidence="2 3" key="1">
    <citation type="submission" date="2022-03" db="EMBL/GenBank/DDBJ databases">
        <authorList>
            <person name="Macdonald S."/>
            <person name="Ahmed S."/>
            <person name="Newling K."/>
        </authorList>
    </citation>
    <scope>NUCLEOTIDE SEQUENCE [LARGE SCALE GENOMIC DNA]</scope>
</reference>
<evidence type="ECO:0000256" key="1">
    <source>
        <dbReference type="SAM" id="MobiDB-lite"/>
    </source>
</evidence>
<proteinExistence type="predicted"/>
<dbReference type="AlphaFoldDB" id="A0ABC8KIK0"/>
<dbReference type="EMBL" id="CAKOAT010245154">
    <property type="protein sequence ID" value="CAH8358328.1"/>
    <property type="molecule type" value="Genomic_DNA"/>
</dbReference>
<evidence type="ECO:0000313" key="2">
    <source>
        <dbReference type="EMBL" id="CAH8358328.1"/>
    </source>
</evidence>
<dbReference type="Proteomes" id="UP001642260">
    <property type="component" value="Unassembled WGS sequence"/>
</dbReference>
<accession>A0ABC8KIK0</accession>
<keyword evidence="3" id="KW-1185">Reference proteome</keyword>
<sequence length="100" mass="10946">MALVRKPTASSSSAPRDGTNPCKIKVQMIRIWKGDKNESDNSVDIILLDSSLNYLEARSDEVAIVLDFAVFLNGADFGLVDNVAFRQHLVSSCSGPKYNN</sequence>
<comment type="caution">
    <text evidence="2">The sequence shown here is derived from an EMBL/GenBank/DDBJ whole genome shotgun (WGS) entry which is preliminary data.</text>
</comment>
<feature type="region of interest" description="Disordered" evidence="1">
    <location>
        <begin position="1"/>
        <end position="20"/>
    </location>
</feature>
<gene>
    <name evidence="2" type="ORF">ERUC_LOCUS24084</name>
</gene>